<dbReference type="GO" id="GO:0046873">
    <property type="term" value="F:metal ion transmembrane transporter activity"/>
    <property type="evidence" value="ECO:0007669"/>
    <property type="project" value="InterPro"/>
</dbReference>
<accession>A0A8J7DY97</accession>
<feature type="transmembrane region" description="Helical" evidence="6">
    <location>
        <begin position="217"/>
        <end position="237"/>
    </location>
</feature>
<keyword evidence="5" id="KW-0175">Coiled coil</keyword>
<evidence type="ECO:0000256" key="3">
    <source>
        <dbReference type="ARBA" id="ARBA00022989"/>
    </source>
</evidence>
<dbReference type="AlphaFoldDB" id="A0A8J7DY97"/>
<evidence type="ECO:0000313" key="7">
    <source>
        <dbReference type="EMBL" id="MBE9117742.1"/>
    </source>
</evidence>
<feature type="coiled-coil region" evidence="5">
    <location>
        <begin position="72"/>
        <end position="99"/>
    </location>
</feature>
<comment type="caution">
    <text evidence="7">The sequence shown here is derived from an EMBL/GenBank/DDBJ whole genome shotgun (WGS) entry which is preliminary data.</text>
</comment>
<dbReference type="InterPro" id="IPR045863">
    <property type="entry name" value="CorA_TM1_TM2"/>
</dbReference>
<comment type="subcellular location">
    <subcellularLocation>
        <location evidence="1">Membrane</location>
        <topology evidence="1">Multi-pass membrane protein</topology>
    </subcellularLocation>
</comment>
<dbReference type="Gene3D" id="1.20.58.340">
    <property type="entry name" value="Magnesium transport protein CorA, transmembrane region"/>
    <property type="match status" value="1"/>
</dbReference>
<protein>
    <recommendedName>
        <fullName evidence="9">CorA-like Mg2+ transporter protein</fullName>
    </recommendedName>
</protein>
<dbReference type="SUPFAM" id="SSF144083">
    <property type="entry name" value="Magnesium transport protein CorA, transmembrane region"/>
    <property type="match status" value="1"/>
</dbReference>
<keyword evidence="3 6" id="KW-1133">Transmembrane helix</keyword>
<evidence type="ECO:0000313" key="8">
    <source>
        <dbReference type="Proteomes" id="UP000654482"/>
    </source>
</evidence>
<keyword evidence="4 6" id="KW-0472">Membrane</keyword>
<gene>
    <name evidence="7" type="ORF">IQ249_17735</name>
</gene>
<dbReference type="Proteomes" id="UP000654482">
    <property type="component" value="Unassembled WGS sequence"/>
</dbReference>
<dbReference type="InterPro" id="IPR002523">
    <property type="entry name" value="MgTranspt_CorA/ZnTranspt_ZntB"/>
</dbReference>
<organism evidence="7 8">
    <name type="scientific">Lusitaniella coriacea LEGE 07157</name>
    <dbReference type="NCBI Taxonomy" id="945747"/>
    <lineage>
        <taxon>Bacteria</taxon>
        <taxon>Bacillati</taxon>
        <taxon>Cyanobacteriota</taxon>
        <taxon>Cyanophyceae</taxon>
        <taxon>Spirulinales</taxon>
        <taxon>Lusitaniellaceae</taxon>
        <taxon>Lusitaniella</taxon>
    </lineage>
</organism>
<evidence type="ECO:0000256" key="5">
    <source>
        <dbReference type="SAM" id="Coils"/>
    </source>
</evidence>
<keyword evidence="2 6" id="KW-0812">Transmembrane</keyword>
<evidence type="ECO:0000256" key="4">
    <source>
        <dbReference type="ARBA" id="ARBA00023136"/>
    </source>
</evidence>
<evidence type="ECO:0000256" key="1">
    <source>
        <dbReference type="ARBA" id="ARBA00004141"/>
    </source>
</evidence>
<dbReference type="GO" id="GO:0016020">
    <property type="term" value="C:membrane"/>
    <property type="evidence" value="ECO:0007669"/>
    <property type="project" value="UniProtKB-SubCell"/>
</dbReference>
<proteinExistence type="predicted"/>
<evidence type="ECO:0008006" key="9">
    <source>
        <dbReference type="Google" id="ProtNLM"/>
    </source>
</evidence>
<reference evidence="7" key="1">
    <citation type="submission" date="2020-10" db="EMBL/GenBank/DDBJ databases">
        <authorList>
            <person name="Castelo-Branco R."/>
            <person name="Eusebio N."/>
            <person name="Adriana R."/>
            <person name="Vieira A."/>
            <person name="Brugerolle De Fraissinette N."/>
            <person name="Rezende De Castro R."/>
            <person name="Schneider M.P."/>
            <person name="Vasconcelos V."/>
            <person name="Leao P.N."/>
        </authorList>
    </citation>
    <scope>NUCLEOTIDE SEQUENCE</scope>
    <source>
        <strain evidence="7">LEGE 07157</strain>
    </source>
</reference>
<dbReference type="EMBL" id="JADEWZ010000029">
    <property type="protein sequence ID" value="MBE9117742.1"/>
    <property type="molecule type" value="Genomic_DNA"/>
</dbReference>
<feature type="transmembrane region" description="Helical" evidence="6">
    <location>
        <begin position="186"/>
        <end position="205"/>
    </location>
</feature>
<evidence type="ECO:0000256" key="6">
    <source>
        <dbReference type="SAM" id="Phobius"/>
    </source>
</evidence>
<evidence type="ECO:0000256" key="2">
    <source>
        <dbReference type="ARBA" id="ARBA00022692"/>
    </source>
</evidence>
<name>A0A8J7DY97_9CYAN</name>
<dbReference type="RefSeq" id="WP_194030827.1">
    <property type="nucleotide sequence ID" value="NZ_JADEWZ010000029.1"/>
</dbReference>
<keyword evidence="8" id="KW-1185">Reference proteome</keyword>
<sequence length="243" mass="27481">MKVPRSWSLPETIQQRLGQKSAGKQRAMVAEGHLLLILHQAPKQGKRGDREGAFFWRKPNGEWTSTQRGQGLQSLKKHIEAYATTAEELTRRYEKAKSSVDYFAILKELTPLHRAAQNSHAALQTAREGIPDDRNIIDLRDRAAEIERTLELLYLDSKSALDFTIAQQTEEQSQLSLQSLRAAHRLNILAAIFFPLTAISCAFGMNLPTGFEGAPMGFFWLVFLGGIALGFWVRRWVVTGKWF</sequence>
<dbReference type="Pfam" id="PF01544">
    <property type="entry name" value="CorA"/>
    <property type="match status" value="1"/>
</dbReference>